<accession>A0A6G0YTP0</accession>
<protein>
    <submittedName>
        <fullName evidence="1">Uncharacterized protein</fullName>
    </submittedName>
</protein>
<name>A0A6G0YTP0_APHCR</name>
<dbReference type="EMBL" id="VUJU01002522">
    <property type="protein sequence ID" value="KAF0760984.1"/>
    <property type="molecule type" value="Genomic_DNA"/>
</dbReference>
<dbReference type="OrthoDB" id="5967017at2759"/>
<evidence type="ECO:0000313" key="1">
    <source>
        <dbReference type="EMBL" id="KAF0760984.1"/>
    </source>
</evidence>
<proteinExistence type="predicted"/>
<gene>
    <name evidence="1" type="ORF">FWK35_00006564</name>
</gene>
<evidence type="ECO:0000313" key="2">
    <source>
        <dbReference type="Proteomes" id="UP000478052"/>
    </source>
</evidence>
<keyword evidence="2" id="KW-1185">Reference proteome</keyword>
<reference evidence="1 2" key="1">
    <citation type="submission" date="2019-08" db="EMBL/GenBank/DDBJ databases">
        <title>Whole genome of Aphis craccivora.</title>
        <authorList>
            <person name="Voronova N.V."/>
            <person name="Shulinski R.S."/>
            <person name="Bandarenka Y.V."/>
            <person name="Zhorov D.G."/>
            <person name="Warner D."/>
        </authorList>
    </citation>
    <scope>NUCLEOTIDE SEQUENCE [LARGE SCALE GENOMIC DNA]</scope>
    <source>
        <strain evidence="1">180601</strain>
        <tissue evidence="1">Whole Body</tissue>
    </source>
</reference>
<organism evidence="1 2">
    <name type="scientific">Aphis craccivora</name>
    <name type="common">Cowpea aphid</name>
    <dbReference type="NCBI Taxonomy" id="307492"/>
    <lineage>
        <taxon>Eukaryota</taxon>
        <taxon>Metazoa</taxon>
        <taxon>Ecdysozoa</taxon>
        <taxon>Arthropoda</taxon>
        <taxon>Hexapoda</taxon>
        <taxon>Insecta</taxon>
        <taxon>Pterygota</taxon>
        <taxon>Neoptera</taxon>
        <taxon>Paraneoptera</taxon>
        <taxon>Hemiptera</taxon>
        <taxon>Sternorrhyncha</taxon>
        <taxon>Aphidomorpha</taxon>
        <taxon>Aphidoidea</taxon>
        <taxon>Aphididae</taxon>
        <taxon>Aphidini</taxon>
        <taxon>Aphis</taxon>
        <taxon>Aphis</taxon>
    </lineage>
</organism>
<comment type="caution">
    <text evidence="1">The sequence shown here is derived from an EMBL/GenBank/DDBJ whole genome shotgun (WGS) entry which is preliminary data.</text>
</comment>
<sequence>MRIGNFVARSGLPSVIYSNYDTNFVGTSKLLLGILTPPPSAPHFRGLWKATVESLKKLLVRVKDIQGSALPPRIVPPESPNRGQNQYNYFNTIIKLQNDKS</sequence>
<dbReference type="AlphaFoldDB" id="A0A6G0YTP0"/>
<dbReference type="Proteomes" id="UP000478052">
    <property type="component" value="Unassembled WGS sequence"/>
</dbReference>